<evidence type="ECO:0000313" key="2">
    <source>
        <dbReference type="EMBL" id="VVE25720.1"/>
    </source>
</evidence>
<accession>A0A5E4WPX9</accession>
<keyword evidence="3" id="KW-1185">Reference proteome</keyword>
<evidence type="ECO:0000256" key="1">
    <source>
        <dbReference type="SAM" id="MobiDB-lite"/>
    </source>
</evidence>
<organism evidence="2 3">
    <name type="scientific">Pandoraea nosoerga</name>
    <dbReference type="NCBI Taxonomy" id="2508296"/>
    <lineage>
        <taxon>Bacteria</taxon>
        <taxon>Pseudomonadati</taxon>
        <taxon>Pseudomonadota</taxon>
        <taxon>Betaproteobacteria</taxon>
        <taxon>Burkholderiales</taxon>
        <taxon>Burkholderiaceae</taxon>
        <taxon>Pandoraea</taxon>
    </lineage>
</organism>
<gene>
    <name evidence="2" type="ORF">PNO31109_03366</name>
</gene>
<protein>
    <submittedName>
        <fullName evidence="2">Putative transmembrane anti-sigma factor</fullName>
    </submittedName>
</protein>
<keyword evidence="2" id="KW-0472">Membrane</keyword>
<dbReference type="EMBL" id="CABPSC010000014">
    <property type="protein sequence ID" value="VVE25720.1"/>
    <property type="molecule type" value="Genomic_DNA"/>
</dbReference>
<sequence length="191" mass="20666">MPLLSSLPGGAHKGGPGEASVTTASAAPPKSPQGVTWVRAAAEYQQMYVRETIASLRVDESETARTVSDIRRDDRLDVRVPDLRAQGLTFKRVQRLRWQDRALVQIVYLPEHGDPVALCLVPDARADQGVAEQRIERMGVLTWRKAQIGYALIGAPGSVDLKAVADALANGPVAPLYGSLMERDREGGRAS</sequence>
<dbReference type="Proteomes" id="UP000367825">
    <property type="component" value="Unassembled WGS sequence"/>
</dbReference>
<reference evidence="2 3" key="1">
    <citation type="submission" date="2019-08" db="EMBL/GenBank/DDBJ databases">
        <authorList>
            <person name="Peeters C."/>
        </authorList>
    </citation>
    <scope>NUCLEOTIDE SEQUENCE [LARGE SCALE GENOMIC DNA]</scope>
    <source>
        <strain evidence="2 3">LMG 31109</strain>
    </source>
</reference>
<keyword evidence="2" id="KW-0812">Transmembrane</keyword>
<proteinExistence type="predicted"/>
<feature type="region of interest" description="Disordered" evidence="1">
    <location>
        <begin position="1"/>
        <end position="33"/>
    </location>
</feature>
<dbReference type="AlphaFoldDB" id="A0A5E4WPX9"/>
<name>A0A5E4WPX9_9BURK</name>
<evidence type="ECO:0000313" key="3">
    <source>
        <dbReference type="Proteomes" id="UP000367825"/>
    </source>
</evidence>